<feature type="domain" description="GmrSD restriction endonucleases N-terminal" evidence="2">
    <location>
        <begin position="42"/>
        <end position="190"/>
    </location>
</feature>
<feature type="region of interest" description="Disordered" evidence="1">
    <location>
        <begin position="1"/>
        <end position="24"/>
    </location>
</feature>
<dbReference type="InterPro" id="IPR004919">
    <property type="entry name" value="GmrSD_N"/>
</dbReference>
<dbReference type="OrthoDB" id="9770340at2"/>
<dbReference type="STRING" id="203124.Tery_0134"/>
<sequence length="375" mass="44199">MVNKENSDKYQEEENDEEEEYEKDDLIYEPEEINIITREPTIEQLVRRIDEKVLDLAPDFQRHSDIWKDDVKSRLIESIIIRIPLPAFYIDGTNEDNWLVVDGLQRLSALKQFMIKSNNNLRLTGLEYLGEELNNKSYEELPRKYQRRIQETQVTVYLIAAGTPPKVKYNIFKRINTGGERLTPQEIRHALNPGKVLKLLFYLAKSPEFTNIIKLGESRLKRMDDREFVLGALAVMLTSNSYENYTKDGREEFLDNAMKKINGLSDSEIKTLENKFRNTMIICQEIFGNEAFRKPKKQRKNPVNKALCETWSFHISQLNSQQIQKLKNRKPELLDKFAKYIDDDKEFLMSISQAQDKIEYRFKTIKKIIEEVLND</sequence>
<dbReference type="eggNOG" id="COG1479">
    <property type="taxonomic scope" value="Bacteria"/>
</dbReference>
<name>Q11A45_TRIEI</name>
<dbReference type="AlphaFoldDB" id="Q11A45"/>
<organism evidence="3">
    <name type="scientific">Trichodesmium erythraeum (strain IMS101)</name>
    <dbReference type="NCBI Taxonomy" id="203124"/>
    <lineage>
        <taxon>Bacteria</taxon>
        <taxon>Bacillati</taxon>
        <taxon>Cyanobacteriota</taxon>
        <taxon>Cyanophyceae</taxon>
        <taxon>Oscillatoriophycideae</taxon>
        <taxon>Oscillatoriales</taxon>
        <taxon>Microcoleaceae</taxon>
        <taxon>Trichodesmium</taxon>
    </lineage>
</organism>
<evidence type="ECO:0000313" key="3">
    <source>
        <dbReference type="EMBL" id="ABG49629.1"/>
    </source>
</evidence>
<dbReference type="KEGG" id="ter:Tery_0134"/>
<feature type="compositionally biased region" description="Acidic residues" evidence="1">
    <location>
        <begin position="13"/>
        <end position="24"/>
    </location>
</feature>
<proteinExistence type="predicted"/>
<dbReference type="PANTHER" id="PTHR39639">
    <property type="entry name" value="CHROMOSOME 16, WHOLE GENOME SHOTGUN SEQUENCE"/>
    <property type="match status" value="1"/>
</dbReference>
<dbReference type="PANTHER" id="PTHR39639:SF1">
    <property type="entry name" value="DUF262 DOMAIN-CONTAINING PROTEIN"/>
    <property type="match status" value="1"/>
</dbReference>
<protein>
    <recommendedName>
        <fullName evidence="2">GmrSD restriction endonucleases N-terminal domain-containing protein</fullName>
    </recommendedName>
</protein>
<accession>Q11A45</accession>
<reference evidence="3" key="1">
    <citation type="submission" date="2006-06" db="EMBL/GenBank/DDBJ databases">
        <title>Complete sequence of Trichodesmium erythraeum IMS101.</title>
        <authorList>
            <consortium name="US DOE Joint Genome Institute"/>
            <person name="Copeland A."/>
            <person name="Lucas S."/>
            <person name="Lapidus A."/>
            <person name="Barry K."/>
            <person name="Detter J.C."/>
            <person name="Glavina del Rio T."/>
            <person name="Hammon N."/>
            <person name="Israni S."/>
            <person name="Dalin E."/>
            <person name="Tice H."/>
            <person name="Pitluck S."/>
            <person name="Kiss H."/>
            <person name="Munk A.C."/>
            <person name="Brettin T."/>
            <person name="Bruce D."/>
            <person name="Han C."/>
            <person name="Tapia R."/>
            <person name="Gilna P."/>
            <person name="Schmutz J."/>
            <person name="Larimer F."/>
            <person name="Land M."/>
            <person name="Hauser L."/>
            <person name="Kyrpides N."/>
            <person name="Kim E."/>
            <person name="Richardson P."/>
        </authorList>
    </citation>
    <scope>NUCLEOTIDE SEQUENCE [LARGE SCALE GENOMIC DNA]</scope>
    <source>
        <strain evidence="3">IMS101</strain>
    </source>
</reference>
<dbReference type="EMBL" id="CP000393">
    <property type="protein sequence ID" value="ABG49629.1"/>
    <property type="molecule type" value="Genomic_DNA"/>
</dbReference>
<dbReference type="RefSeq" id="WP_011610027.1">
    <property type="nucleotide sequence ID" value="NC_008312.1"/>
</dbReference>
<gene>
    <name evidence="3" type="ordered locus">Tery_0134</name>
</gene>
<feature type="compositionally biased region" description="Basic and acidic residues" evidence="1">
    <location>
        <begin position="1"/>
        <end position="12"/>
    </location>
</feature>
<evidence type="ECO:0000259" key="2">
    <source>
        <dbReference type="Pfam" id="PF03235"/>
    </source>
</evidence>
<dbReference type="Pfam" id="PF03235">
    <property type="entry name" value="GmrSD_N"/>
    <property type="match status" value="1"/>
</dbReference>
<evidence type="ECO:0000256" key="1">
    <source>
        <dbReference type="SAM" id="MobiDB-lite"/>
    </source>
</evidence>
<dbReference type="HOGENOM" id="CLU_038557_1_0_3"/>